<feature type="domain" description="C2H2-type" evidence="9">
    <location>
        <begin position="220"/>
        <end position="247"/>
    </location>
</feature>
<evidence type="ECO:0000256" key="7">
    <source>
        <dbReference type="ARBA" id="ARBA00023242"/>
    </source>
</evidence>
<dbReference type="AlphaFoldDB" id="A0AAN8P002"/>
<gene>
    <name evidence="10" type="ORF">RUM43_013993</name>
    <name evidence="11" type="ORF">RUM44_002668</name>
</gene>
<evidence type="ECO:0000256" key="5">
    <source>
        <dbReference type="ARBA" id="ARBA00022771"/>
    </source>
</evidence>
<dbReference type="FunFam" id="3.30.160.60:FF:001498">
    <property type="entry name" value="Zinc finger protein 404"/>
    <property type="match status" value="1"/>
</dbReference>
<evidence type="ECO:0000313" key="10">
    <source>
        <dbReference type="EMBL" id="KAK6617765.1"/>
    </source>
</evidence>
<sequence>MIGRSAVTDSLFLPHPLQYSQYCASYGQYPVKMGGYENEPSTSFNQIQNVEVTPDINQFYTGKPNVKKEAISETTVTETYMPTIGLEVDNFTKMETNNDLICKKCSHSFKNYKTLSQHMNKYHSDKPSKPENYIIKCKLCGTSCASENELKLHRCQQTVTVKRHTCEYCNKSFSNSAYFSLHLKMHTEGSSHCCDICNKYFVNSSNYKIHLRTHDGEKPFKCVECDKGFLTSTNLSTHMRTHTGQRPFKCDHCSKTFINSSNLNIHRNYHKGLKSYHCKFCSKTFLTSSNLKVHVRIHTGEKPYRCFMCEKAFVTSSNLNLHIKSHKGTVNLDAGPP</sequence>
<accession>A0AAN8P002</accession>
<evidence type="ECO:0000256" key="3">
    <source>
        <dbReference type="ARBA" id="ARBA00022723"/>
    </source>
</evidence>
<feature type="domain" description="C2H2-type" evidence="9">
    <location>
        <begin position="248"/>
        <end position="275"/>
    </location>
</feature>
<dbReference type="FunFam" id="3.30.160.60:FF:002349">
    <property type="entry name" value="Zinc finger and BTB domain-containing 40"/>
    <property type="match status" value="1"/>
</dbReference>
<dbReference type="Pfam" id="PF00096">
    <property type="entry name" value="zf-C2H2"/>
    <property type="match status" value="5"/>
</dbReference>
<comment type="similarity">
    <text evidence="2">Belongs to the krueppel C2H2-type zinc-finger protein family.</text>
</comment>
<feature type="domain" description="C2H2-type" evidence="9">
    <location>
        <begin position="192"/>
        <end position="219"/>
    </location>
</feature>
<reference evidence="10 13" key="1">
    <citation type="submission" date="2023-10" db="EMBL/GenBank/DDBJ databases">
        <title>Genomes of two closely related lineages of the louse Polyplax serrata with different host specificities.</title>
        <authorList>
            <person name="Martinu J."/>
            <person name="Tarabai H."/>
            <person name="Stefka J."/>
            <person name="Hypsa V."/>
        </authorList>
    </citation>
    <scope>NUCLEOTIDE SEQUENCE [LARGE SCALE GENOMIC DNA]</scope>
    <source>
        <strain evidence="11">98ZLc_SE</strain>
        <strain evidence="10">HR10_N</strain>
    </source>
</reference>
<dbReference type="GO" id="GO:0006357">
    <property type="term" value="P:regulation of transcription by RNA polymerase II"/>
    <property type="evidence" value="ECO:0007669"/>
    <property type="project" value="TreeGrafter"/>
</dbReference>
<evidence type="ECO:0000259" key="9">
    <source>
        <dbReference type="PROSITE" id="PS50157"/>
    </source>
</evidence>
<dbReference type="EMBL" id="JAWJWE010000043">
    <property type="protein sequence ID" value="KAK6617765.1"/>
    <property type="molecule type" value="Genomic_DNA"/>
</dbReference>
<evidence type="ECO:0000313" key="11">
    <source>
        <dbReference type="EMBL" id="KAK6618217.1"/>
    </source>
</evidence>
<dbReference type="Proteomes" id="UP001359485">
    <property type="component" value="Unassembled WGS sequence"/>
</dbReference>
<evidence type="ECO:0000256" key="6">
    <source>
        <dbReference type="ARBA" id="ARBA00022833"/>
    </source>
</evidence>
<evidence type="ECO:0000256" key="4">
    <source>
        <dbReference type="ARBA" id="ARBA00022737"/>
    </source>
</evidence>
<name>A0AAN8P002_POLSC</name>
<dbReference type="GO" id="GO:0003682">
    <property type="term" value="F:chromatin binding"/>
    <property type="evidence" value="ECO:0007669"/>
    <property type="project" value="UniProtKB-ARBA"/>
</dbReference>
<evidence type="ECO:0000313" key="13">
    <source>
        <dbReference type="Proteomes" id="UP001372834"/>
    </source>
</evidence>
<comment type="subcellular location">
    <subcellularLocation>
        <location evidence="1">Nucleus</location>
    </subcellularLocation>
</comment>
<dbReference type="PROSITE" id="PS00028">
    <property type="entry name" value="ZINC_FINGER_C2H2_1"/>
    <property type="match status" value="7"/>
</dbReference>
<proteinExistence type="inferred from homology"/>
<dbReference type="GO" id="GO:0000978">
    <property type="term" value="F:RNA polymerase II cis-regulatory region sequence-specific DNA binding"/>
    <property type="evidence" value="ECO:0007669"/>
    <property type="project" value="TreeGrafter"/>
</dbReference>
<keyword evidence="6" id="KW-0862">Zinc</keyword>
<dbReference type="SUPFAM" id="SSF57667">
    <property type="entry name" value="beta-beta-alpha zinc fingers"/>
    <property type="match status" value="4"/>
</dbReference>
<evidence type="ECO:0000256" key="2">
    <source>
        <dbReference type="ARBA" id="ARBA00006991"/>
    </source>
</evidence>
<dbReference type="SMART" id="SM00355">
    <property type="entry name" value="ZnF_C2H2"/>
    <property type="match status" value="8"/>
</dbReference>
<dbReference type="PANTHER" id="PTHR24390">
    <property type="entry name" value="ZINC FINGER PROTEIN"/>
    <property type="match status" value="1"/>
</dbReference>
<dbReference type="FunFam" id="3.30.160.60:FF:002343">
    <property type="entry name" value="Zinc finger protein 33A"/>
    <property type="match status" value="1"/>
</dbReference>
<evidence type="ECO:0000256" key="1">
    <source>
        <dbReference type="ARBA" id="ARBA00004123"/>
    </source>
</evidence>
<dbReference type="PANTHER" id="PTHR24390:SF79">
    <property type="entry name" value="ASPARAGINE-RICH ZINC FINGER PROTEIN AZF1"/>
    <property type="match status" value="1"/>
</dbReference>
<dbReference type="GO" id="GO:0008270">
    <property type="term" value="F:zinc ion binding"/>
    <property type="evidence" value="ECO:0007669"/>
    <property type="project" value="UniProtKB-KW"/>
</dbReference>
<keyword evidence="4" id="KW-0677">Repeat</keyword>
<dbReference type="GO" id="GO:0000785">
    <property type="term" value="C:chromatin"/>
    <property type="evidence" value="ECO:0007669"/>
    <property type="project" value="UniProtKB-ARBA"/>
</dbReference>
<dbReference type="Gene3D" id="3.30.160.60">
    <property type="entry name" value="Classic Zinc Finger"/>
    <property type="match status" value="7"/>
</dbReference>
<dbReference type="InterPro" id="IPR036236">
    <property type="entry name" value="Znf_C2H2_sf"/>
</dbReference>
<keyword evidence="5 8" id="KW-0863">Zinc-finger</keyword>
<keyword evidence="7" id="KW-0539">Nucleus</keyword>
<dbReference type="GO" id="GO:0003700">
    <property type="term" value="F:DNA-binding transcription factor activity"/>
    <property type="evidence" value="ECO:0007669"/>
    <property type="project" value="TreeGrafter"/>
</dbReference>
<keyword evidence="3" id="KW-0479">Metal-binding</keyword>
<dbReference type="Proteomes" id="UP001372834">
    <property type="component" value="Unassembled WGS sequence"/>
</dbReference>
<dbReference type="EMBL" id="JAWJWF010000050">
    <property type="protein sequence ID" value="KAK6618217.1"/>
    <property type="molecule type" value="Genomic_DNA"/>
</dbReference>
<dbReference type="InterPro" id="IPR013087">
    <property type="entry name" value="Znf_C2H2_type"/>
</dbReference>
<protein>
    <recommendedName>
        <fullName evidence="9">C2H2-type domain-containing protein</fullName>
    </recommendedName>
</protein>
<organism evidence="10 13">
    <name type="scientific">Polyplax serrata</name>
    <name type="common">Common mouse louse</name>
    <dbReference type="NCBI Taxonomy" id="468196"/>
    <lineage>
        <taxon>Eukaryota</taxon>
        <taxon>Metazoa</taxon>
        <taxon>Ecdysozoa</taxon>
        <taxon>Arthropoda</taxon>
        <taxon>Hexapoda</taxon>
        <taxon>Insecta</taxon>
        <taxon>Pterygota</taxon>
        <taxon>Neoptera</taxon>
        <taxon>Paraneoptera</taxon>
        <taxon>Psocodea</taxon>
        <taxon>Troctomorpha</taxon>
        <taxon>Phthiraptera</taxon>
        <taxon>Anoplura</taxon>
        <taxon>Polyplacidae</taxon>
        <taxon>Polyplax</taxon>
    </lineage>
</organism>
<evidence type="ECO:0000313" key="12">
    <source>
        <dbReference type="Proteomes" id="UP001359485"/>
    </source>
</evidence>
<evidence type="ECO:0000256" key="8">
    <source>
        <dbReference type="PROSITE-ProRule" id="PRU00042"/>
    </source>
</evidence>
<feature type="domain" description="C2H2-type" evidence="9">
    <location>
        <begin position="164"/>
        <end position="191"/>
    </location>
</feature>
<dbReference type="GO" id="GO:0040029">
    <property type="term" value="P:epigenetic regulation of gene expression"/>
    <property type="evidence" value="ECO:0007669"/>
    <property type="project" value="UniProtKB-ARBA"/>
</dbReference>
<dbReference type="GO" id="GO:0005634">
    <property type="term" value="C:nucleus"/>
    <property type="evidence" value="ECO:0007669"/>
    <property type="project" value="UniProtKB-SubCell"/>
</dbReference>
<dbReference type="PROSITE" id="PS50157">
    <property type="entry name" value="ZINC_FINGER_C2H2_2"/>
    <property type="match status" value="7"/>
</dbReference>
<dbReference type="Pfam" id="PF13894">
    <property type="entry name" value="zf-C2H2_4"/>
    <property type="match status" value="1"/>
</dbReference>
<feature type="domain" description="C2H2-type" evidence="9">
    <location>
        <begin position="276"/>
        <end position="303"/>
    </location>
</feature>
<keyword evidence="12" id="KW-1185">Reference proteome</keyword>
<feature type="domain" description="C2H2-type" evidence="9">
    <location>
        <begin position="100"/>
        <end position="127"/>
    </location>
</feature>
<comment type="caution">
    <text evidence="10">The sequence shown here is derived from an EMBL/GenBank/DDBJ whole genome shotgun (WGS) entry which is preliminary data.</text>
</comment>
<dbReference type="FunFam" id="3.30.160.60:FF:000690">
    <property type="entry name" value="Zinc finger protein 354C"/>
    <property type="match status" value="1"/>
</dbReference>
<feature type="domain" description="C2H2-type" evidence="9">
    <location>
        <begin position="304"/>
        <end position="331"/>
    </location>
</feature>